<sequence>MKFIIDRFENDIAVCEDENGKIIEILKSQLPKNAETGDVIIQKNNRYYVDKKETSKRRQEIEELMDELFED</sequence>
<dbReference type="InterPro" id="IPR021377">
    <property type="entry name" value="DUF3006"/>
</dbReference>
<organism evidence="1 2">
    <name type="scientific">Aeribacillus pallidus</name>
    <dbReference type="NCBI Taxonomy" id="33936"/>
    <lineage>
        <taxon>Bacteria</taxon>
        <taxon>Bacillati</taxon>
        <taxon>Bacillota</taxon>
        <taxon>Bacilli</taxon>
        <taxon>Bacillales</taxon>
        <taxon>Bacillaceae</taxon>
        <taxon>Aeribacillus</taxon>
    </lineage>
</organism>
<dbReference type="Proteomes" id="UP000076476">
    <property type="component" value="Unassembled WGS sequence"/>
</dbReference>
<comment type="caution">
    <text evidence="1">The sequence shown here is derived from an EMBL/GenBank/DDBJ whole genome shotgun (WGS) entry which is preliminary data.</text>
</comment>
<evidence type="ECO:0000313" key="2">
    <source>
        <dbReference type="Proteomes" id="UP000076476"/>
    </source>
</evidence>
<dbReference type="RefSeq" id="WP_063387531.1">
    <property type="nucleotide sequence ID" value="NZ_LWBR01000014.1"/>
</dbReference>
<gene>
    <name evidence="1" type="ORF">AZI98_06805</name>
</gene>
<accession>A0A165Y881</accession>
<keyword evidence="1" id="KW-0418">Kinase</keyword>
<dbReference type="GO" id="GO:0016301">
    <property type="term" value="F:kinase activity"/>
    <property type="evidence" value="ECO:0007669"/>
    <property type="project" value="UniProtKB-KW"/>
</dbReference>
<keyword evidence="1" id="KW-0808">Transferase</keyword>
<proteinExistence type="predicted"/>
<dbReference type="AlphaFoldDB" id="A0A165Y881"/>
<reference evidence="1 2" key="1">
    <citation type="submission" date="2016-04" db="EMBL/GenBank/DDBJ databases">
        <title>Draft genome sequence of Aeribacillus pallidus 8m3 from petroleum reservoir.</title>
        <authorList>
            <person name="Poltaraus A.B."/>
            <person name="Nazina T.N."/>
            <person name="Tourova T.P."/>
            <person name="Malakho S.M."/>
            <person name="Korshunova A.V."/>
            <person name="Sokolova D.S."/>
        </authorList>
    </citation>
    <scope>NUCLEOTIDE SEQUENCE [LARGE SCALE GENOMIC DNA]</scope>
    <source>
        <strain evidence="1 2">8m3</strain>
    </source>
</reference>
<name>A0A165Y881_9BACI</name>
<dbReference type="Pfam" id="PF11213">
    <property type="entry name" value="DUF3006"/>
    <property type="match status" value="1"/>
</dbReference>
<dbReference type="EMBL" id="LWBR01000014">
    <property type="protein sequence ID" value="KZN96826.1"/>
    <property type="molecule type" value="Genomic_DNA"/>
</dbReference>
<keyword evidence="2" id="KW-1185">Reference proteome</keyword>
<evidence type="ECO:0000313" key="1">
    <source>
        <dbReference type="EMBL" id="KZN96826.1"/>
    </source>
</evidence>
<dbReference type="OrthoDB" id="164847at2"/>
<dbReference type="Gene3D" id="6.20.120.50">
    <property type="match status" value="1"/>
</dbReference>
<protein>
    <submittedName>
        <fullName evidence="1">Pyruvate kinase</fullName>
    </submittedName>
</protein>
<keyword evidence="1" id="KW-0670">Pyruvate</keyword>